<accession>A0A1D8GEY9</accession>
<dbReference type="KEGG" id="gfe:Gferi_07770"/>
<dbReference type="Proteomes" id="UP000095743">
    <property type="component" value="Chromosome"/>
</dbReference>
<name>A0A1D8GEY9_9FIRM</name>
<feature type="transmembrane region" description="Helical" evidence="1">
    <location>
        <begin position="146"/>
        <end position="169"/>
    </location>
</feature>
<dbReference type="Pfam" id="PF11193">
    <property type="entry name" value="DUF2812"/>
    <property type="match status" value="1"/>
</dbReference>
<dbReference type="OrthoDB" id="1650893at2"/>
<dbReference type="EMBL" id="CP017269">
    <property type="protein sequence ID" value="AOT69476.1"/>
    <property type="molecule type" value="Genomic_DNA"/>
</dbReference>
<evidence type="ECO:0000313" key="3">
    <source>
        <dbReference type="Proteomes" id="UP000095743"/>
    </source>
</evidence>
<keyword evidence="1" id="KW-0812">Transmembrane</keyword>
<evidence type="ECO:0000256" key="1">
    <source>
        <dbReference type="SAM" id="Phobius"/>
    </source>
</evidence>
<dbReference type="STRING" id="1424294.Gferi_07770"/>
<keyword evidence="3" id="KW-1185">Reference proteome</keyword>
<sequence length="399" mass="45407">MNKIIRKLRPSDYWRIGEHESWFTDMAAEGLHLKKMGLHFAQFVKGEPKKMRYRIDVSSNKKITLEQKQMYAESGWDYVASYGDFNVFSSPAELNAPELHTDPAEQSYTMKKLGKKLLVNALIVVTSVIIMIGMLSAILFLDGTPVLALVKGTIIPQIILTIVMLYLAYTSLQAAISIRNLQKTLLDGKPINHHTPWKKRKRLNFIIAVIYSFVAISASSISFVQLAKMETKTLPLTNTDLPIVRLADVEKNPNLIRENSSYIRNDIDWGNRYSSDWSLLAPVQYESDENGIVPDQMWKDGSGAYSPSIRTMVYKLNFPFIAETLITDLIKRYSLEYKGGDFIKIEHTGFDILIVHEVDAFKEVFAAKGKAVMYVRYYGYADINSLIESIAYKMNLISN</sequence>
<feature type="transmembrane region" description="Helical" evidence="1">
    <location>
        <begin position="203"/>
        <end position="224"/>
    </location>
</feature>
<gene>
    <name evidence="2" type="ORF">Gferi_07770</name>
</gene>
<proteinExistence type="predicted"/>
<feature type="transmembrane region" description="Helical" evidence="1">
    <location>
        <begin position="117"/>
        <end position="140"/>
    </location>
</feature>
<keyword evidence="1" id="KW-0472">Membrane</keyword>
<organism evidence="2 3">
    <name type="scientific">Geosporobacter ferrireducens</name>
    <dbReference type="NCBI Taxonomy" id="1424294"/>
    <lineage>
        <taxon>Bacteria</taxon>
        <taxon>Bacillati</taxon>
        <taxon>Bacillota</taxon>
        <taxon>Clostridia</taxon>
        <taxon>Peptostreptococcales</taxon>
        <taxon>Thermotaleaceae</taxon>
        <taxon>Geosporobacter</taxon>
    </lineage>
</organism>
<reference evidence="2 3" key="1">
    <citation type="submission" date="2016-09" db="EMBL/GenBank/DDBJ databases">
        <title>Genomic analysis reveals versatility of anaerobic energy metabolism of Geosporobacter ferrireducens IRF9 of phylum Firmicutes.</title>
        <authorList>
            <person name="Kim S.-J."/>
        </authorList>
    </citation>
    <scope>NUCLEOTIDE SEQUENCE [LARGE SCALE GENOMIC DNA]</scope>
    <source>
        <strain evidence="2 3">IRF9</strain>
    </source>
</reference>
<dbReference type="RefSeq" id="WP_069975186.1">
    <property type="nucleotide sequence ID" value="NZ_CP017269.1"/>
</dbReference>
<evidence type="ECO:0000313" key="2">
    <source>
        <dbReference type="EMBL" id="AOT69476.1"/>
    </source>
</evidence>
<keyword evidence="1" id="KW-1133">Transmembrane helix</keyword>
<dbReference type="AlphaFoldDB" id="A0A1D8GEY9"/>
<protein>
    <recommendedName>
        <fullName evidence="4">DUF2812 domain-containing protein</fullName>
    </recommendedName>
</protein>
<dbReference type="InterPro" id="IPR021359">
    <property type="entry name" value="DUF2812"/>
</dbReference>
<evidence type="ECO:0008006" key="4">
    <source>
        <dbReference type="Google" id="ProtNLM"/>
    </source>
</evidence>